<sequence length="172" mass="19264">MEFNSKRRGFFKGKLTPFYRAVKGVPTRQYSSKVKPNQGSSTSASISFRVHQDYMISQPKQISYIVPGDKNREKFSQIDNFFGVTGDESVDIKAATYISSVQEPQGLVEGTLRCLSIKVRMMNGGMGGGIGKRKIGISLRFRHPRLLGANRDMRSFGPYGRVTSVFQHQGEM</sequence>
<name>A0A7J9F8J1_9ROSI</name>
<protein>
    <submittedName>
        <fullName evidence="1">Uncharacterized protein</fullName>
    </submittedName>
</protein>
<accession>A0A7J9F8J1</accession>
<dbReference type="AlphaFoldDB" id="A0A7J9F8J1"/>
<organism evidence="1 2">
    <name type="scientific">Gossypium trilobum</name>
    <dbReference type="NCBI Taxonomy" id="34281"/>
    <lineage>
        <taxon>Eukaryota</taxon>
        <taxon>Viridiplantae</taxon>
        <taxon>Streptophyta</taxon>
        <taxon>Embryophyta</taxon>
        <taxon>Tracheophyta</taxon>
        <taxon>Spermatophyta</taxon>
        <taxon>Magnoliopsida</taxon>
        <taxon>eudicotyledons</taxon>
        <taxon>Gunneridae</taxon>
        <taxon>Pentapetalae</taxon>
        <taxon>rosids</taxon>
        <taxon>malvids</taxon>
        <taxon>Malvales</taxon>
        <taxon>Malvaceae</taxon>
        <taxon>Malvoideae</taxon>
        <taxon>Gossypium</taxon>
    </lineage>
</organism>
<evidence type="ECO:0000313" key="2">
    <source>
        <dbReference type="Proteomes" id="UP000593568"/>
    </source>
</evidence>
<evidence type="ECO:0000313" key="1">
    <source>
        <dbReference type="EMBL" id="MBA0781619.1"/>
    </source>
</evidence>
<keyword evidence="2" id="KW-1185">Reference proteome</keyword>
<dbReference type="PANTHER" id="PTHR36030:SF3">
    <property type="match status" value="1"/>
</dbReference>
<dbReference type="EMBL" id="JABEZW010000012">
    <property type="protein sequence ID" value="MBA0781619.1"/>
    <property type="molecule type" value="Genomic_DNA"/>
</dbReference>
<comment type="caution">
    <text evidence="1">The sequence shown here is derived from an EMBL/GenBank/DDBJ whole genome shotgun (WGS) entry which is preliminary data.</text>
</comment>
<dbReference type="PANTHER" id="PTHR36030">
    <property type="entry name" value="CALMODULIN-BINDING DOMAIN-CONTAINING PROTEIN"/>
    <property type="match status" value="1"/>
</dbReference>
<dbReference type="Proteomes" id="UP000593568">
    <property type="component" value="Unassembled WGS sequence"/>
</dbReference>
<proteinExistence type="predicted"/>
<gene>
    <name evidence="1" type="ORF">Gotri_002526</name>
</gene>
<reference evidence="1 2" key="1">
    <citation type="journal article" date="2019" name="Genome Biol. Evol.">
        <title>Insights into the evolution of the New World diploid cottons (Gossypium, subgenus Houzingenia) based on genome sequencing.</title>
        <authorList>
            <person name="Grover C.E."/>
            <person name="Arick M.A. 2nd"/>
            <person name="Thrash A."/>
            <person name="Conover J.L."/>
            <person name="Sanders W.S."/>
            <person name="Peterson D.G."/>
            <person name="Frelichowski J.E."/>
            <person name="Scheffler J.A."/>
            <person name="Scheffler B.E."/>
            <person name="Wendel J.F."/>
        </authorList>
    </citation>
    <scope>NUCLEOTIDE SEQUENCE [LARGE SCALE GENOMIC DNA]</scope>
    <source>
        <strain evidence="1">8</strain>
        <tissue evidence="1">Leaf</tissue>
    </source>
</reference>